<evidence type="ECO:0000313" key="2">
    <source>
        <dbReference type="EMBL" id="EPD99112.1"/>
    </source>
</evidence>
<gene>
    <name evidence="2" type="ORF">HMPREF1476_01383</name>
</gene>
<keyword evidence="1" id="KW-0732">Signal</keyword>
<dbReference type="STRING" id="1203554.HMPREF1476_01383"/>
<dbReference type="SUPFAM" id="SSF103515">
    <property type="entry name" value="Autotransporter"/>
    <property type="match status" value="1"/>
</dbReference>
<evidence type="ECO:0008006" key="4">
    <source>
        <dbReference type="Google" id="ProtNLM"/>
    </source>
</evidence>
<dbReference type="RefSeq" id="WP_016474603.1">
    <property type="nucleotide sequence ID" value="NZ_KE150480.1"/>
</dbReference>
<protein>
    <recommendedName>
        <fullName evidence="4">Outer membrane autotransporter barrel domain-containing protein</fullName>
    </recommendedName>
</protein>
<dbReference type="AlphaFoldDB" id="S3BYH0"/>
<dbReference type="eggNOG" id="COG3468">
    <property type="taxonomic scope" value="Bacteria"/>
</dbReference>
<reference evidence="2 3" key="1">
    <citation type="submission" date="2013-04" db="EMBL/GenBank/DDBJ databases">
        <title>The Genome Sequence of Sutterella wadsworthensis HGA0223.</title>
        <authorList>
            <consortium name="The Broad Institute Genomics Platform"/>
            <person name="Earl A."/>
            <person name="Ward D."/>
            <person name="Feldgarden M."/>
            <person name="Gevers D."/>
            <person name="Schmidt T.M."/>
            <person name="Dover J."/>
            <person name="Dai D."/>
            <person name="Walker B."/>
            <person name="Young S."/>
            <person name="Zeng Q."/>
            <person name="Gargeya S."/>
            <person name="Fitzgerald M."/>
            <person name="Haas B."/>
            <person name="Abouelleil A."/>
            <person name="Allen A.W."/>
            <person name="Alvarado L."/>
            <person name="Arachchi H.M."/>
            <person name="Berlin A.M."/>
            <person name="Chapman S.B."/>
            <person name="Gainer-Dewar J."/>
            <person name="Goldberg J."/>
            <person name="Griggs A."/>
            <person name="Gujja S."/>
            <person name="Hansen M."/>
            <person name="Howarth C."/>
            <person name="Imamovic A."/>
            <person name="Ireland A."/>
            <person name="Larimer J."/>
            <person name="McCowan C."/>
            <person name="Murphy C."/>
            <person name="Pearson M."/>
            <person name="Poon T.W."/>
            <person name="Priest M."/>
            <person name="Roberts A."/>
            <person name="Saif S."/>
            <person name="Shea T."/>
            <person name="Sisk P."/>
            <person name="Sykes S."/>
            <person name="Wortman J."/>
            <person name="Nusbaum C."/>
            <person name="Birren B."/>
        </authorList>
    </citation>
    <scope>NUCLEOTIDE SEQUENCE [LARGE SCALE GENOMIC DNA]</scope>
    <source>
        <strain evidence="2 3">HGA0223</strain>
    </source>
</reference>
<dbReference type="HOGENOM" id="CLU_014824_0_0_4"/>
<evidence type="ECO:0000313" key="3">
    <source>
        <dbReference type="Proteomes" id="UP000014400"/>
    </source>
</evidence>
<dbReference type="Proteomes" id="UP000014400">
    <property type="component" value="Unassembled WGS sequence"/>
</dbReference>
<dbReference type="PATRIC" id="fig|1203554.3.peg.1445"/>
<name>S3BYH0_9BURK</name>
<keyword evidence="3" id="KW-1185">Reference proteome</keyword>
<feature type="signal peptide" evidence="1">
    <location>
        <begin position="1"/>
        <end position="23"/>
    </location>
</feature>
<dbReference type="EMBL" id="ATCF01000018">
    <property type="protein sequence ID" value="EPD99112.1"/>
    <property type="molecule type" value="Genomic_DNA"/>
</dbReference>
<sequence length="907" mass="96552">MQKGKLTPLALALGFAATVNGFAAEVTGPHIQTSRAFDDDTIYTVTDNGSVIGSDDTNLVEITIAAGKTLTLKNTDDNWQTRILDGSNRGGLTFTGGNLVLRMDDTSTDSNSEQCFLRATNGDATTGTTTFNTDSAVVMEGSVPQGMTFHGDINFKNGFVMNIDRSAGDAARSITAVLGQLGGTLTTTSADINITAGKNDTSITGIEFGYGGNLNAASLNLQLNGSNAQSLKVVRGINIWDHKDYPQYNQYGKDITIAGPVTITLQDVPSASSYAVILTAKRDYSFAGPTKLTVNTSNRGYGLVTNRKVDFTDDLTMDFSGNNYSWGIFANAAGQVTAKTASINMQGGNSHAIWLKENASVAIAEALKTNAHYAMVGQGESTIDVQKDFITTARSGLSVQDKAKIFINSSGSGKVQFSGFTEMDDKSEGQIVLNVGSGSVDENSYWNVTDRSILTNLAVASKASLNFLLTADVLSSLADDEAIVLVTGTTPVLLHSAASASGASPITLSGTGLKLNAGDEVRLIKSSAGIALDKADNRLAAGSSLDELKGNLNVEHIASLSRVQETELTKDDYDLKMKSENMLVATIKAKRPSVDKVNDQTNALMQSSIASAATMYAADELLIDSTMKSRNGVRQTGPFAAARVGKYDLDVRGDLETNVISGLLGYAVNLQGSEIGAFVEMGHGTYDTKTAAASPLGKIRGDGKHNYVGLGVYGNYTTPWEWLHFTGYVKGGWLRNEFSAPIAGVSVDFDRTSNYWGAHLGMYGEVQAAEKIKNRTFLNYFYDGRESESYEASGSSAVAGARFHFDALNVHRVQAGSLFEYQHSSALRPYAAVTYEYAFKADAEGSARDHIGTLAMNGTDLEGSTGILSLGWTFMNRAKTFEFDGGVNGYVGVRKGVSAQLQAAWKF</sequence>
<proteinExistence type="predicted"/>
<dbReference type="InterPro" id="IPR036709">
    <property type="entry name" value="Autotransporte_beta_dom_sf"/>
</dbReference>
<evidence type="ECO:0000256" key="1">
    <source>
        <dbReference type="SAM" id="SignalP"/>
    </source>
</evidence>
<comment type="caution">
    <text evidence="2">The sequence shown here is derived from an EMBL/GenBank/DDBJ whole genome shotgun (WGS) entry which is preliminary data.</text>
</comment>
<feature type="chain" id="PRO_5004518178" description="Outer membrane autotransporter barrel domain-containing protein" evidence="1">
    <location>
        <begin position="24"/>
        <end position="907"/>
    </location>
</feature>
<organism evidence="2 3">
    <name type="scientific">Sutterella wadsworthensis HGA0223</name>
    <dbReference type="NCBI Taxonomy" id="1203554"/>
    <lineage>
        <taxon>Bacteria</taxon>
        <taxon>Pseudomonadati</taxon>
        <taxon>Pseudomonadota</taxon>
        <taxon>Betaproteobacteria</taxon>
        <taxon>Burkholderiales</taxon>
        <taxon>Sutterellaceae</taxon>
        <taxon>Sutterella</taxon>
    </lineage>
</organism>
<accession>S3BYH0</accession>